<dbReference type="EMBL" id="BK014839">
    <property type="protein sequence ID" value="DAD78115.1"/>
    <property type="molecule type" value="Genomic_DNA"/>
</dbReference>
<reference evidence="1" key="1">
    <citation type="journal article" date="2021" name="Proc. Natl. Acad. Sci. U.S.A.">
        <title>A Catalog of Tens of Thousands of Viruses from Human Metagenomes Reveals Hidden Associations with Chronic Diseases.</title>
        <authorList>
            <person name="Tisza M.J."/>
            <person name="Buck C.B."/>
        </authorList>
    </citation>
    <scope>NUCLEOTIDE SEQUENCE</scope>
    <source>
        <strain evidence="1">Ctrgt10</strain>
    </source>
</reference>
<protein>
    <submittedName>
        <fullName evidence="1">Uncharacterized protein</fullName>
    </submittedName>
</protein>
<sequence>MKVKELFEVIDTKISFPDITIIADSYSKALKTFKYQQDSRTYVDEMLTQFGDRTVIPHSVVFGTAENGIDYTIIEVK</sequence>
<accession>A0A8S5M824</accession>
<name>A0A8S5M824_9CAUD</name>
<evidence type="ECO:0000313" key="1">
    <source>
        <dbReference type="EMBL" id="DAD78115.1"/>
    </source>
</evidence>
<proteinExistence type="predicted"/>
<organism evidence="1">
    <name type="scientific">Siphoviridae sp. ctrgt10</name>
    <dbReference type="NCBI Taxonomy" id="2826479"/>
    <lineage>
        <taxon>Viruses</taxon>
        <taxon>Duplodnaviria</taxon>
        <taxon>Heunggongvirae</taxon>
        <taxon>Uroviricota</taxon>
        <taxon>Caudoviricetes</taxon>
    </lineage>
</organism>